<accession>F8Q541</accession>
<evidence type="ECO:0000313" key="1">
    <source>
        <dbReference type="EMBL" id="EGN96668.1"/>
    </source>
</evidence>
<evidence type="ECO:0000313" key="2">
    <source>
        <dbReference type="Proteomes" id="UP000008063"/>
    </source>
</evidence>
<protein>
    <submittedName>
        <fullName evidence="1">Uncharacterized protein</fullName>
    </submittedName>
</protein>
<name>F8Q541_SERL3</name>
<gene>
    <name evidence="1" type="ORF">SERLA73DRAFT_184781</name>
</gene>
<dbReference type="EMBL" id="GL945483">
    <property type="protein sequence ID" value="EGN96668.1"/>
    <property type="molecule type" value="Genomic_DNA"/>
</dbReference>
<proteinExistence type="predicted"/>
<organism evidence="2">
    <name type="scientific">Serpula lacrymans var. lacrymans (strain S7.3)</name>
    <name type="common">Dry rot fungus</name>
    <dbReference type="NCBI Taxonomy" id="936435"/>
    <lineage>
        <taxon>Eukaryota</taxon>
        <taxon>Fungi</taxon>
        <taxon>Dikarya</taxon>
        <taxon>Basidiomycota</taxon>
        <taxon>Agaricomycotina</taxon>
        <taxon>Agaricomycetes</taxon>
        <taxon>Agaricomycetidae</taxon>
        <taxon>Boletales</taxon>
        <taxon>Coniophorineae</taxon>
        <taxon>Serpulaceae</taxon>
        <taxon>Serpula</taxon>
    </lineage>
</organism>
<dbReference type="Proteomes" id="UP000008063">
    <property type="component" value="Unassembled WGS sequence"/>
</dbReference>
<keyword evidence="2" id="KW-1185">Reference proteome</keyword>
<dbReference type="HOGENOM" id="CLU_2321777_0_0_1"/>
<dbReference type="InParanoid" id="F8Q541"/>
<sequence>MRWSHERSLVARSCECDICGLLSVYSSQCWNAVRGTDALLAGVLVTICLITDCRLLPLTSKLDHDVFVYHVPCQHSTLDLIPVCWDVCSAQWIHWRIQW</sequence>
<reference evidence="2" key="1">
    <citation type="journal article" date="2011" name="Science">
        <title>The plant cell wall-decomposing machinery underlies the functional diversity of forest fungi.</title>
        <authorList>
            <person name="Eastwood D.C."/>
            <person name="Floudas D."/>
            <person name="Binder M."/>
            <person name="Majcherczyk A."/>
            <person name="Schneider P."/>
            <person name="Aerts A."/>
            <person name="Asiegbu F.O."/>
            <person name="Baker S.E."/>
            <person name="Barry K."/>
            <person name="Bendiksby M."/>
            <person name="Blumentritt M."/>
            <person name="Coutinho P.M."/>
            <person name="Cullen D."/>
            <person name="de Vries R.P."/>
            <person name="Gathman A."/>
            <person name="Goodell B."/>
            <person name="Henrissat B."/>
            <person name="Ihrmark K."/>
            <person name="Kauserud H."/>
            <person name="Kohler A."/>
            <person name="LaButti K."/>
            <person name="Lapidus A."/>
            <person name="Lavin J.L."/>
            <person name="Lee Y.-H."/>
            <person name="Lindquist E."/>
            <person name="Lilly W."/>
            <person name="Lucas S."/>
            <person name="Morin E."/>
            <person name="Murat C."/>
            <person name="Oguiza J.A."/>
            <person name="Park J."/>
            <person name="Pisabarro A.G."/>
            <person name="Riley R."/>
            <person name="Rosling A."/>
            <person name="Salamov A."/>
            <person name="Schmidt O."/>
            <person name="Schmutz J."/>
            <person name="Skrede I."/>
            <person name="Stenlid J."/>
            <person name="Wiebenga A."/>
            <person name="Xie X."/>
            <person name="Kuees U."/>
            <person name="Hibbett D.S."/>
            <person name="Hoffmeister D."/>
            <person name="Hoegberg N."/>
            <person name="Martin F."/>
            <person name="Grigoriev I.V."/>
            <person name="Watkinson S.C."/>
        </authorList>
    </citation>
    <scope>NUCLEOTIDE SEQUENCE [LARGE SCALE GENOMIC DNA]</scope>
    <source>
        <strain evidence="2">strain S7.3</strain>
    </source>
</reference>
<dbReference type="AlphaFoldDB" id="F8Q541"/>